<dbReference type="AlphaFoldDB" id="A0A0D3HRR7"/>
<sequence>MSLHVRHTAAHATTFFLDGHAASLASSRSITSRSNSGGSPAAALDHVGGGGGRVAVTQLVHRAVRPPPPVPHQPHLEPSPGQAPEPVAHVADNAAERHLRFASLRSSKSRTLGATAGEEEHGSGGDEPRGWRRRRRRHGDRRRRRKRRGRKEQVVVAGQVLGGRDFTWEQNKKN</sequence>
<name>A0A0D3HRR7_9ORYZ</name>
<protein>
    <submittedName>
        <fullName evidence="2">Uncharacterized protein</fullName>
    </submittedName>
</protein>
<proteinExistence type="predicted"/>
<reference evidence="2" key="1">
    <citation type="journal article" date="2009" name="Rice">
        <title>De Novo Next Generation Sequencing of Plant Genomes.</title>
        <authorList>
            <person name="Rounsley S."/>
            <person name="Marri P.R."/>
            <person name="Yu Y."/>
            <person name="He R."/>
            <person name="Sisneros N."/>
            <person name="Goicoechea J.L."/>
            <person name="Lee S.J."/>
            <person name="Angelova A."/>
            <person name="Kudrna D."/>
            <person name="Luo M."/>
            <person name="Affourtit J."/>
            <person name="Desany B."/>
            <person name="Knight J."/>
            <person name="Niazi F."/>
            <person name="Egholm M."/>
            <person name="Wing R.A."/>
        </authorList>
    </citation>
    <scope>NUCLEOTIDE SEQUENCE [LARGE SCALE GENOMIC DNA]</scope>
    <source>
        <strain evidence="2">cv. IRGC 105608</strain>
    </source>
</reference>
<dbReference type="PaxDb" id="65489-OBART12G03860.1"/>
<organism evidence="2">
    <name type="scientific">Oryza barthii</name>
    <dbReference type="NCBI Taxonomy" id="65489"/>
    <lineage>
        <taxon>Eukaryota</taxon>
        <taxon>Viridiplantae</taxon>
        <taxon>Streptophyta</taxon>
        <taxon>Embryophyta</taxon>
        <taxon>Tracheophyta</taxon>
        <taxon>Spermatophyta</taxon>
        <taxon>Magnoliopsida</taxon>
        <taxon>Liliopsida</taxon>
        <taxon>Poales</taxon>
        <taxon>Poaceae</taxon>
        <taxon>BOP clade</taxon>
        <taxon>Oryzoideae</taxon>
        <taxon>Oryzeae</taxon>
        <taxon>Oryzinae</taxon>
        <taxon>Oryza</taxon>
    </lineage>
</organism>
<feature type="region of interest" description="Disordered" evidence="1">
    <location>
        <begin position="64"/>
        <end position="156"/>
    </location>
</feature>
<feature type="compositionally biased region" description="Low complexity" evidence="1">
    <location>
        <begin position="29"/>
        <end position="39"/>
    </location>
</feature>
<keyword evidence="3" id="KW-1185">Reference proteome</keyword>
<accession>A0A0D3HRR7</accession>
<dbReference type="Proteomes" id="UP000026960">
    <property type="component" value="Chromosome 12"/>
</dbReference>
<dbReference type="EnsemblPlants" id="OBART12G03860.1">
    <property type="protein sequence ID" value="OBART12G03860.1"/>
    <property type="gene ID" value="OBART12G03860"/>
</dbReference>
<dbReference type="HOGENOM" id="CLU_1542414_0_0_1"/>
<evidence type="ECO:0000313" key="2">
    <source>
        <dbReference type="EnsemblPlants" id="OBART12G03860.1"/>
    </source>
</evidence>
<evidence type="ECO:0000313" key="3">
    <source>
        <dbReference type="Proteomes" id="UP000026960"/>
    </source>
</evidence>
<feature type="compositionally biased region" description="Basic and acidic residues" evidence="1">
    <location>
        <begin position="118"/>
        <end position="130"/>
    </location>
</feature>
<feature type="region of interest" description="Disordered" evidence="1">
    <location>
        <begin position="29"/>
        <end position="50"/>
    </location>
</feature>
<feature type="compositionally biased region" description="Basic residues" evidence="1">
    <location>
        <begin position="131"/>
        <end position="150"/>
    </location>
</feature>
<reference evidence="2" key="2">
    <citation type="submission" date="2015-03" db="UniProtKB">
        <authorList>
            <consortium name="EnsemblPlants"/>
        </authorList>
    </citation>
    <scope>IDENTIFICATION</scope>
</reference>
<dbReference type="Gramene" id="OBART12G03860.1">
    <property type="protein sequence ID" value="OBART12G03860.1"/>
    <property type="gene ID" value="OBART12G03860"/>
</dbReference>
<evidence type="ECO:0000256" key="1">
    <source>
        <dbReference type="SAM" id="MobiDB-lite"/>
    </source>
</evidence>